<evidence type="ECO:0000313" key="3">
    <source>
        <dbReference type="Proteomes" id="UP001432166"/>
    </source>
</evidence>
<dbReference type="EMBL" id="CP108133">
    <property type="protein sequence ID" value="WTP48013.1"/>
    <property type="molecule type" value="Genomic_DNA"/>
</dbReference>
<reference evidence="2" key="1">
    <citation type="submission" date="2022-10" db="EMBL/GenBank/DDBJ databases">
        <title>The complete genomes of actinobacterial strains from the NBC collection.</title>
        <authorList>
            <person name="Joergensen T.S."/>
            <person name="Alvarez Arevalo M."/>
            <person name="Sterndorff E.B."/>
            <person name="Faurdal D."/>
            <person name="Vuksanovic O."/>
            <person name="Mourched A.-S."/>
            <person name="Charusanti P."/>
            <person name="Shaw S."/>
            <person name="Blin K."/>
            <person name="Weber T."/>
        </authorList>
    </citation>
    <scope>NUCLEOTIDE SEQUENCE</scope>
    <source>
        <strain evidence="2">NBC_00189</strain>
    </source>
</reference>
<feature type="region of interest" description="Disordered" evidence="1">
    <location>
        <begin position="1"/>
        <end position="172"/>
    </location>
</feature>
<feature type="compositionally biased region" description="Low complexity" evidence="1">
    <location>
        <begin position="109"/>
        <end position="118"/>
    </location>
</feature>
<gene>
    <name evidence="2" type="ORF">OG288_06685</name>
</gene>
<feature type="compositionally biased region" description="Polar residues" evidence="1">
    <location>
        <begin position="208"/>
        <end position="224"/>
    </location>
</feature>
<name>A0ABZ1JE49_9ACTN</name>
<evidence type="ECO:0000313" key="2">
    <source>
        <dbReference type="EMBL" id="WTP48013.1"/>
    </source>
</evidence>
<protein>
    <submittedName>
        <fullName evidence="2">Uncharacterized protein</fullName>
    </submittedName>
</protein>
<evidence type="ECO:0000256" key="1">
    <source>
        <dbReference type="SAM" id="MobiDB-lite"/>
    </source>
</evidence>
<dbReference type="Proteomes" id="UP001432166">
    <property type="component" value="Chromosome"/>
</dbReference>
<proteinExistence type="predicted"/>
<sequence>MSEKNERPKPPARRTGGRTLGGAKKTTPPPPPPAAELTPEQFATEQAAARGEGRPTASEPQVQPAVSSVPIGVSTQDPTEMMAEVTQEPAAPPAHPRLQVAPSSPPQDPAASQPARPAFVASEAGTESSVASMEEQALGQTVAPAAKPPAPAAQPAPLAEHVSQHKESQDTGAALGVAHTAEVAIHSTVLPVTGAAAFPVSAGAANPQHEQQAGSDTAPSNGTSWEHGPGRPKDIPEAAVVLNQRIIARESLDSSVPAALKLKRRIKRFALDNELDHLPMGDIVSVALDEWLTTRGF</sequence>
<accession>A0ABZ1JE49</accession>
<dbReference type="RefSeq" id="WP_328936937.1">
    <property type="nucleotide sequence ID" value="NZ_CP108133.1"/>
</dbReference>
<feature type="region of interest" description="Disordered" evidence="1">
    <location>
        <begin position="203"/>
        <end position="234"/>
    </location>
</feature>
<organism evidence="2 3">
    <name type="scientific">Streptomyces tauricus</name>
    <dbReference type="NCBI Taxonomy" id="68274"/>
    <lineage>
        <taxon>Bacteria</taxon>
        <taxon>Bacillati</taxon>
        <taxon>Actinomycetota</taxon>
        <taxon>Actinomycetes</taxon>
        <taxon>Kitasatosporales</taxon>
        <taxon>Streptomycetaceae</taxon>
        <taxon>Streptomyces</taxon>
        <taxon>Streptomyces aurantiacus group</taxon>
    </lineage>
</organism>
<keyword evidence="3" id="KW-1185">Reference proteome</keyword>